<sequence>MSGSWFERDTRCIAAHGQPAALIDLCLQRGINSHRLLRGTGLFHEDVLRGDTLVSPEQFFQLIDNARQLLDADDSAFLFGQRLLPGPLGAASQALSLAANLQQALELLVELRTLLFPLLSPRLLLDEQHAYLHWQDNCGAGHQFRFLVEAAMAAVIAMSRRLGGERLPWQIHLRHARPRYIEQYWVHLGEDLHFASPYDLMRLPRACLTRPWPQSAPTAALVAGQQARAELQRLPATHSLLDALYRWLLDHARQAPGLEHAADAFGMSPATFKRKLKKHDTCYQEQHDQARLHLALYLYQIKGYSNDEVAAYLRFHDATNFRRSFKRWTGLAPSALLLAMRGR</sequence>
<evidence type="ECO:0000313" key="6">
    <source>
        <dbReference type="Proteomes" id="UP000198706"/>
    </source>
</evidence>
<dbReference type="Pfam" id="PF12833">
    <property type="entry name" value="HTH_18"/>
    <property type="match status" value="1"/>
</dbReference>
<dbReference type="PANTHER" id="PTHR47894:SF1">
    <property type="entry name" value="HTH-TYPE TRANSCRIPTIONAL REGULATOR VQSM"/>
    <property type="match status" value="1"/>
</dbReference>
<dbReference type="PROSITE" id="PS01124">
    <property type="entry name" value="HTH_ARAC_FAMILY_2"/>
    <property type="match status" value="1"/>
</dbReference>
<dbReference type="PANTHER" id="PTHR47894">
    <property type="entry name" value="HTH-TYPE TRANSCRIPTIONAL REGULATOR GADX"/>
    <property type="match status" value="1"/>
</dbReference>
<dbReference type="AlphaFoldDB" id="A0A1G9PTX5"/>
<evidence type="ECO:0000313" key="5">
    <source>
        <dbReference type="EMBL" id="SDM02242.1"/>
    </source>
</evidence>
<evidence type="ECO:0000256" key="2">
    <source>
        <dbReference type="ARBA" id="ARBA00023125"/>
    </source>
</evidence>
<dbReference type="InterPro" id="IPR009057">
    <property type="entry name" value="Homeodomain-like_sf"/>
</dbReference>
<organism evidence="5 6">
    <name type="scientific">Pseudomonas indica</name>
    <dbReference type="NCBI Taxonomy" id="137658"/>
    <lineage>
        <taxon>Bacteria</taxon>
        <taxon>Pseudomonadati</taxon>
        <taxon>Pseudomonadota</taxon>
        <taxon>Gammaproteobacteria</taxon>
        <taxon>Pseudomonadales</taxon>
        <taxon>Pseudomonadaceae</taxon>
        <taxon>Pseudomonas</taxon>
    </lineage>
</organism>
<dbReference type="Pfam" id="PF12625">
    <property type="entry name" value="Arabinose_bd"/>
    <property type="match status" value="1"/>
</dbReference>
<dbReference type="GO" id="GO:0000976">
    <property type="term" value="F:transcription cis-regulatory region binding"/>
    <property type="evidence" value="ECO:0007669"/>
    <property type="project" value="TreeGrafter"/>
</dbReference>
<dbReference type="GO" id="GO:0003700">
    <property type="term" value="F:DNA-binding transcription factor activity"/>
    <property type="evidence" value="ECO:0007669"/>
    <property type="project" value="InterPro"/>
</dbReference>
<dbReference type="InterPro" id="IPR018060">
    <property type="entry name" value="HTH_AraC"/>
</dbReference>
<protein>
    <submittedName>
        <fullName evidence="5">AraC-type DNA-binding protein</fullName>
    </submittedName>
</protein>
<accession>A0A1G9PTX5</accession>
<feature type="domain" description="HTH araC/xylS-type" evidence="4">
    <location>
        <begin position="242"/>
        <end position="339"/>
    </location>
</feature>
<evidence type="ECO:0000256" key="3">
    <source>
        <dbReference type="ARBA" id="ARBA00023163"/>
    </source>
</evidence>
<gene>
    <name evidence="5" type="ORF">SAMN05216186_14116</name>
</gene>
<dbReference type="Gene3D" id="1.10.10.60">
    <property type="entry name" value="Homeodomain-like"/>
    <property type="match status" value="1"/>
</dbReference>
<keyword evidence="6" id="KW-1185">Reference proteome</keyword>
<keyword evidence="3" id="KW-0804">Transcription</keyword>
<dbReference type="GO" id="GO:0005829">
    <property type="term" value="C:cytosol"/>
    <property type="evidence" value="ECO:0007669"/>
    <property type="project" value="TreeGrafter"/>
</dbReference>
<name>A0A1G9PTX5_9PSED</name>
<keyword evidence="1" id="KW-0805">Transcription regulation</keyword>
<reference evidence="5 6" key="1">
    <citation type="submission" date="2016-10" db="EMBL/GenBank/DDBJ databases">
        <authorList>
            <person name="de Groot N.N."/>
        </authorList>
    </citation>
    <scope>NUCLEOTIDE SEQUENCE [LARGE SCALE GENOMIC DNA]</scope>
    <source>
        <strain evidence="5 6">JCM 21544</strain>
    </source>
</reference>
<dbReference type="InterPro" id="IPR032687">
    <property type="entry name" value="AraC-type_N"/>
</dbReference>
<proteinExistence type="predicted"/>
<dbReference type="SUPFAM" id="SSF46689">
    <property type="entry name" value="Homeodomain-like"/>
    <property type="match status" value="1"/>
</dbReference>
<dbReference type="EMBL" id="FNFD01000041">
    <property type="protein sequence ID" value="SDM02242.1"/>
    <property type="molecule type" value="Genomic_DNA"/>
</dbReference>
<keyword evidence="2 5" id="KW-0238">DNA-binding</keyword>
<evidence type="ECO:0000256" key="1">
    <source>
        <dbReference type="ARBA" id="ARBA00023015"/>
    </source>
</evidence>
<dbReference type="SMART" id="SM00342">
    <property type="entry name" value="HTH_ARAC"/>
    <property type="match status" value="1"/>
</dbReference>
<dbReference type="STRING" id="137658.SAMN05216186_14116"/>
<dbReference type="Proteomes" id="UP000198706">
    <property type="component" value="Unassembled WGS sequence"/>
</dbReference>
<evidence type="ECO:0000259" key="4">
    <source>
        <dbReference type="PROSITE" id="PS01124"/>
    </source>
</evidence>